<dbReference type="InterPro" id="IPR050464">
    <property type="entry name" value="Zeta_carotene_desat/Oxidored"/>
</dbReference>
<comment type="caution">
    <text evidence="2">The sequence shown here is derived from an EMBL/GenBank/DDBJ whole genome shotgun (WGS) entry which is preliminary data.</text>
</comment>
<gene>
    <name evidence="2" type="ORF">FB470_005576</name>
</gene>
<proteinExistence type="predicted"/>
<accession>A0ABU0F1Z0</accession>
<name>A0ABU0F1Z0_9PSEU</name>
<dbReference type="Proteomes" id="UP001229651">
    <property type="component" value="Unassembled WGS sequence"/>
</dbReference>
<dbReference type="EMBL" id="JAUSUT010000001">
    <property type="protein sequence ID" value="MDQ0381582.1"/>
    <property type="molecule type" value="Genomic_DNA"/>
</dbReference>
<evidence type="ECO:0000259" key="1">
    <source>
        <dbReference type="Pfam" id="PF01593"/>
    </source>
</evidence>
<dbReference type="SUPFAM" id="SSF51905">
    <property type="entry name" value="FAD/NAD(P)-binding domain"/>
    <property type="match status" value="1"/>
</dbReference>
<keyword evidence="3" id="KW-1185">Reference proteome</keyword>
<dbReference type="InterPro" id="IPR002937">
    <property type="entry name" value="Amino_oxidase"/>
</dbReference>
<organism evidence="2 3">
    <name type="scientific">Amycolatopsis thermophila</name>
    <dbReference type="NCBI Taxonomy" id="206084"/>
    <lineage>
        <taxon>Bacteria</taxon>
        <taxon>Bacillati</taxon>
        <taxon>Actinomycetota</taxon>
        <taxon>Actinomycetes</taxon>
        <taxon>Pseudonocardiales</taxon>
        <taxon>Pseudonocardiaceae</taxon>
        <taxon>Amycolatopsis</taxon>
    </lineage>
</organism>
<dbReference type="Pfam" id="PF01593">
    <property type="entry name" value="Amino_oxidase"/>
    <property type="match status" value="1"/>
</dbReference>
<dbReference type="Gene3D" id="3.50.50.60">
    <property type="entry name" value="FAD/NAD(P)-binding domain"/>
    <property type="match status" value="1"/>
</dbReference>
<evidence type="ECO:0000313" key="3">
    <source>
        <dbReference type="Proteomes" id="UP001229651"/>
    </source>
</evidence>
<feature type="domain" description="Amine oxidase" evidence="1">
    <location>
        <begin position="34"/>
        <end position="470"/>
    </location>
</feature>
<reference evidence="2 3" key="1">
    <citation type="submission" date="2023-07" db="EMBL/GenBank/DDBJ databases">
        <title>Sequencing the genomes of 1000 actinobacteria strains.</title>
        <authorList>
            <person name="Klenk H.-P."/>
        </authorList>
    </citation>
    <scope>NUCLEOTIDE SEQUENCE [LARGE SCALE GENOMIC DNA]</scope>
    <source>
        <strain evidence="2 3">DSM 45805</strain>
    </source>
</reference>
<sequence>MTDRRAVRHRAPSGAADAAALPSRPSVVVVGGGIAGLTAATGLAERGVAVTVLESSDVLGGRVAAWSERLPDGSTVSMSRGFHAFFRQYYNLRALLRRADPRLERLRPVDDYPLVDGEGRRDTFRGLPRTPPWNALAFALRSPTFRLRDLVRLNARAAAPLAAVSVPRTYELLDGTDARTFLERINFPPAARHLAFEVFSRSFFAPPSRMSAAELATMFHLYFLGSSEGLVFDVPDSAYDTALWEPLRAYLERLGVRFRLGTPVGGVARDGSRWFVDGAQADGVVLATDVAGLRSIVAGSPDLDSAGWRDRVLGLRTAPPFLVLRLWLDRPVLAERPAFLATGGLHPLDNISVLDRYEREAATWAARHGGSVVELHAYAVADEERVVRKRLLDRLHRLYPETAEAAVAGSSAQWRQDCPLFGVGDFTRRPRVRTPFDGLVLAGDGIRIDLPVALMERAAATGWHAANCLLARWGLAGHELTTVPVRGRFAPLRLLASLGG</sequence>
<dbReference type="RefSeq" id="WP_306996325.1">
    <property type="nucleotide sequence ID" value="NZ_JAUSUT010000001.1"/>
</dbReference>
<dbReference type="PANTHER" id="PTHR42923">
    <property type="entry name" value="PROTOPORPHYRINOGEN OXIDASE"/>
    <property type="match status" value="1"/>
</dbReference>
<protein>
    <submittedName>
        <fullName evidence="2">Isorenieratene synthase</fullName>
    </submittedName>
</protein>
<dbReference type="PANTHER" id="PTHR42923:SF43">
    <property type="entry name" value="AMINE OXIDASE"/>
    <property type="match status" value="1"/>
</dbReference>
<dbReference type="InterPro" id="IPR036188">
    <property type="entry name" value="FAD/NAD-bd_sf"/>
</dbReference>
<evidence type="ECO:0000313" key="2">
    <source>
        <dbReference type="EMBL" id="MDQ0381582.1"/>
    </source>
</evidence>